<keyword evidence="4" id="KW-0997">Cell inner membrane</keyword>
<keyword evidence="6 8" id="KW-1133">Transmembrane helix</keyword>
<dbReference type="RefSeq" id="WP_093391932.1">
    <property type="nucleotide sequence ID" value="NZ_LT629736.1"/>
</dbReference>
<feature type="transmembrane region" description="Helical" evidence="8">
    <location>
        <begin position="335"/>
        <end position="354"/>
    </location>
</feature>
<evidence type="ECO:0000256" key="5">
    <source>
        <dbReference type="ARBA" id="ARBA00022692"/>
    </source>
</evidence>
<evidence type="ECO:0000256" key="4">
    <source>
        <dbReference type="ARBA" id="ARBA00022519"/>
    </source>
</evidence>
<evidence type="ECO:0000256" key="3">
    <source>
        <dbReference type="ARBA" id="ARBA00022475"/>
    </source>
</evidence>
<dbReference type="SUPFAM" id="SSF82693">
    <property type="entry name" value="Multidrug efflux transporter AcrB pore domain, PN1, PN2, PC1 and PC2 subdomains"/>
    <property type="match status" value="3"/>
</dbReference>
<name>A0A1H1NYI0_9GAMM</name>
<organism evidence="9 10">
    <name type="scientific">Halopseudomonas xinjiangensis</name>
    <dbReference type="NCBI Taxonomy" id="487184"/>
    <lineage>
        <taxon>Bacteria</taxon>
        <taxon>Pseudomonadati</taxon>
        <taxon>Pseudomonadota</taxon>
        <taxon>Gammaproteobacteria</taxon>
        <taxon>Pseudomonadales</taxon>
        <taxon>Pseudomonadaceae</taxon>
        <taxon>Halopseudomonas</taxon>
    </lineage>
</organism>
<keyword evidence="3" id="KW-1003">Cell membrane</keyword>
<accession>A0A1H1NYI0</accession>
<comment type="subcellular location">
    <subcellularLocation>
        <location evidence="1">Cell inner membrane</location>
        <topology evidence="1">Multi-pass membrane protein</topology>
    </subcellularLocation>
</comment>
<keyword evidence="7 8" id="KW-0472">Membrane</keyword>
<gene>
    <name evidence="9" type="ORF">SAMN05216421_0795</name>
</gene>
<evidence type="ECO:0000256" key="8">
    <source>
        <dbReference type="SAM" id="Phobius"/>
    </source>
</evidence>
<feature type="transmembrane region" description="Helical" evidence="8">
    <location>
        <begin position="911"/>
        <end position="935"/>
    </location>
</feature>
<feature type="transmembrane region" description="Helical" evidence="8">
    <location>
        <begin position="885"/>
        <end position="905"/>
    </location>
</feature>
<evidence type="ECO:0000256" key="1">
    <source>
        <dbReference type="ARBA" id="ARBA00004429"/>
    </source>
</evidence>
<keyword evidence="5 8" id="KW-0812">Transmembrane</keyword>
<proteinExistence type="predicted"/>
<feature type="transmembrane region" description="Helical" evidence="8">
    <location>
        <begin position="528"/>
        <end position="545"/>
    </location>
</feature>
<sequence length="1042" mass="114329">MILSDTSVVRPVFATVLALLLVIFGVVAYGMLPLREYPDIDPPVVTIETNYIGAAATVIDSQITQVIEERIAGIEGVDFIESQSEDGRSQITVRFKVNRDINEAANDIRDRVSSAAEDLPPAADPPEVQKLDANQDVIVWWNLTSDRLTLPELTDYANRYLVDRFSTLEGVARVRIGGEQPYAMRIWLDRDALAARNLTTEDVEQALRNENVELPAGSVESISRQFTVRVARAFSTAEDFSRLVIGRGDDNSYLVRLGDVARVERGTEEDRNLFRGNTVPMVGLGLVRQSTANTLEVARASRDLVAELNPTLPEGMQIMPSFDSSVFIEGAVEEVYSTLVIALVLVVVSIFLFLGSPRAILVPAVTLPVSITATFIALLLFGFTVNLLTLLALVLAIGLVVDDAIIVLENVRRRIDEEGETPLVAAYYGSRQVAFAVVSTTLVLVAVFVPIAFLQGDVGRLFSEFALTMAAAVVFSSFVALSLSPMLASKLLKANEGENRLHRWVERTLALSRRIYARMLRAVLRTRWLALVVFAGLLGFTVWLFNELPTEYTPREDRGAFFVIVNGPEGATYDYMNAYMDEIEARMMEFVEAGEVTRLLVRAPRSFGGVTTFNTGMAIVVLDDWDNRRAGWEIMRDVQERLSDLTGVRTFPIMRQGFGGGQAQPFRFVLGGASSYQELAEWRDILLARIAEDNPGLVDIDSDYKETQPQLEVHIDYQRAADLGVNVGVIGRTLETMLGSRRATTYIDAGEEYDVILEGERDDKRRAASLQNIYVRSDTSGQLIPLSNVVTLEEYAGSTTLNRYNRNRAITLDGALEEGVALGDALDHVEQLAREHLPETLVIDYKGQSLDLKKASGSLLFVFVLGLVVVFLVLAAQFESFVHPLVIMLGVPLAIGGALFGLWITDNSLNLYSQIGLVMLIGLAAKNGILIVEFANQLRDAGKPFEDALIEASILRLRPILMTGVTTVAGAIPLVLALGAGAETRSVIGIVVVSGVSVSMVLTLFVIPVLYSLLARNTGSPQRVRRKLEAEQSAIEASDTVK</sequence>
<dbReference type="SUPFAM" id="SSF82866">
    <property type="entry name" value="Multidrug efflux transporter AcrB transmembrane domain"/>
    <property type="match status" value="2"/>
</dbReference>
<feature type="transmembrane region" description="Helical" evidence="8">
    <location>
        <begin position="465"/>
        <end position="483"/>
    </location>
</feature>
<feature type="transmembrane region" description="Helical" evidence="8">
    <location>
        <begin position="960"/>
        <end position="981"/>
    </location>
</feature>
<feature type="transmembrane region" description="Helical" evidence="8">
    <location>
        <begin position="12"/>
        <end position="32"/>
    </location>
</feature>
<dbReference type="Gene3D" id="3.30.70.1430">
    <property type="entry name" value="Multidrug efflux transporter AcrB pore domain"/>
    <property type="match status" value="2"/>
</dbReference>
<dbReference type="Proteomes" id="UP000243207">
    <property type="component" value="Chromosome I"/>
</dbReference>
<evidence type="ECO:0000256" key="6">
    <source>
        <dbReference type="ARBA" id="ARBA00022989"/>
    </source>
</evidence>
<dbReference type="Gene3D" id="3.30.70.1440">
    <property type="entry name" value="Multidrug efflux transporter AcrB pore domain"/>
    <property type="match status" value="1"/>
</dbReference>
<feature type="transmembrane region" description="Helical" evidence="8">
    <location>
        <begin position="859"/>
        <end position="878"/>
    </location>
</feature>
<evidence type="ECO:0000313" key="9">
    <source>
        <dbReference type="EMBL" id="SDS04046.1"/>
    </source>
</evidence>
<feature type="transmembrane region" description="Helical" evidence="8">
    <location>
        <begin position="987"/>
        <end position="1014"/>
    </location>
</feature>
<dbReference type="Pfam" id="PF00873">
    <property type="entry name" value="ACR_tran"/>
    <property type="match status" value="1"/>
</dbReference>
<dbReference type="GO" id="GO:0042910">
    <property type="term" value="F:xenobiotic transmembrane transporter activity"/>
    <property type="evidence" value="ECO:0007669"/>
    <property type="project" value="TreeGrafter"/>
</dbReference>
<dbReference type="Gene3D" id="3.30.70.1320">
    <property type="entry name" value="Multidrug efflux transporter AcrB pore domain like"/>
    <property type="match status" value="1"/>
</dbReference>
<evidence type="ECO:0000256" key="2">
    <source>
        <dbReference type="ARBA" id="ARBA00022448"/>
    </source>
</evidence>
<protein>
    <submittedName>
        <fullName evidence="9">Multidrug efflux pump</fullName>
    </submittedName>
</protein>
<reference evidence="10" key="1">
    <citation type="submission" date="2016-10" db="EMBL/GenBank/DDBJ databases">
        <authorList>
            <person name="Varghese N."/>
            <person name="Submissions S."/>
        </authorList>
    </citation>
    <scope>NUCLEOTIDE SEQUENCE [LARGE SCALE GENOMIC DNA]</scope>
    <source>
        <strain evidence="10">NRRL B-51270</strain>
    </source>
</reference>
<dbReference type="PRINTS" id="PR00702">
    <property type="entry name" value="ACRIFLAVINRP"/>
</dbReference>
<feature type="transmembrane region" description="Helical" evidence="8">
    <location>
        <begin position="433"/>
        <end position="453"/>
    </location>
</feature>
<dbReference type="AlphaFoldDB" id="A0A1H1NYI0"/>
<dbReference type="Gene3D" id="1.20.1640.10">
    <property type="entry name" value="Multidrug efflux transporter AcrB transmembrane domain"/>
    <property type="match status" value="2"/>
</dbReference>
<dbReference type="InterPro" id="IPR027463">
    <property type="entry name" value="AcrB_DN_DC_subdom"/>
</dbReference>
<dbReference type="PANTHER" id="PTHR32063">
    <property type="match status" value="1"/>
</dbReference>
<dbReference type="PANTHER" id="PTHR32063:SF14">
    <property type="entry name" value="BLL4319 PROTEIN"/>
    <property type="match status" value="1"/>
</dbReference>
<dbReference type="FunFam" id="1.20.1640.10:FF:000001">
    <property type="entry name" value="Efflux pump membrane transporter"/>
    <property type="match status" value="1"/>
</dbReference>
<dbReference type="SUPFAM" id="SSF82714">
    <property type="entry name" value="Multidrug efflux transporter AcrB TolC docking domain, DN and DC subdomains"/>
    <property type="match status" value="2"/>
</dbReference>
<feature type="transmembrane region" description="Helical" evidence="8">
    <location>
        <begin position="361"/>
        <end position="381"/>
    </location>
</feature>
<evidence type="ECO:0000256" key="7">
    <source>
        <dbReference type="ARBA" id="ARBA00023136"/>
    </source>
</evidence>
<dbReference type="EMBL" id="LT629736">
    <property type="protein sequence ID" value="SDS04046.1"/>
    <property type="molecule type" value="Genomic_DNA"/>
</dbReference>
<dbReference type="OrthoDB" id="9757904at2"/>
<dbReference type="InterPro" id="IPR001036">
    <property type="entry name" value="Acrflvin-R"/>
</dbReference>
<dbReference type="STRING" id="487184.SAMN05216421_0795"/>
<dbReference type="Gene3D" id="3.30.2090.10">
    <property type="entry name" value="Multidrug efflux transporter AcrB TolC docking domain, DN and DC subdomains"/>
    <property type="match status" value="2"/>
</dbReference>
<dbReference type="GO" id="GO:0005886">
    <property type="term" value="C:plasma membrane"/>
    <property type="evidence" value="ECO:0007669"/>
    <property type="project" value="UniProtKB-SubCell"/>
</dbReference>
<feature type="transmembrane region" description="Helical" evidence="8">
    <location>
        <begin position="387"/>
        <end position="408"/>
    </location>
</feature>
<keyword evidence="10" id="KW-1185">Reference proteome</keyword>
<keyword evidence="2" id="KW-0813">Transport</keyword>
<evidence type="ECO:0000313" key="10">
    <source>
        <dbReference type="Proteomes" id="UP000243207"/>
    </source>
</evidence>